<sequence>MITKEPPGWLRIFAMELRPQTGPPEYQKDQPTRSPPWRNVSTWLHTAGGHNANVSPRHRQLHGAPADQPVGGCPAAQGPSMNVRGQENLPLKKRKDHSASNHLYNTSVVPGQAPGSWPQLCN</sequence>
<name>A0ACB8F100_9SAUR</name>
<comment type="caution">
    <text evidence="1">The sequence shown here is derived from an EMBL/GenBank/DDBJ whole genome shotgun (WGS) entry which is preliminary data.</text>
</comment>
<evidence type="ECO:0000313" key="1">
    <source>
        <dbReference type="EMBL" id="KAH7998843.1"/>
    </source>
</evidence>
<reference evidence="1" key="1">
    <citation type="submission" date="2021-08" db="EMBL/GenBank/DDBJ databases">
        <title>The first chromosome-level gecko genome reveals the dynamic sex chromosomes of Neotropical dwarf geckos (Sphaerodactylidae: Sphaerodactylus).</title>
        <authorList>
            <person name="Pinto B.J."/>
            <person name="Keating S.E."/>
            <person name="Gamble T."/>
        </authorList>
    </citation>
    <scope>NUCLEOTIDE SEQUENCE</scope>
    <source>
        <strain evidence="1">TG3544</strain>
    </source>
</reference>
<organism evidence="1 2">
    <name type="scientific">Sphaerodactylus townsendi</name>
    <dbReference type="NCBI Taxonomy" id="933632"/>
    <lineage>
        <taxon>Eukaryota</taxon>
        <taxon>Metazoa</taxon>
        <taxon>Chordata</taxon>
        <taxon>Craniata</taxon>
        <taxon>Vertebrata</taxon>
        <taxon>Euteleostomi</taxon>
        <taxon>Lepidosauria</taxon>
        <taxon>Squamata</taxon>
        <taxon>Bifurcata</taxon>
        <taxon>Gekkota</taxon>
        <taxon>Sphaerodactylidae</taxon>
        <taxon>Sphaerodactylus</taxon>
    </lineage>
</organism>
<keyword evidence="2" id="KW-1185">Reference proteome</keyword>
<gene>
    <name evidence="1" type="ORF">K3G42_001572</name>
</gene>
<dbReference type="Proteomes" id="UP000827872">
    <property type="component" value="Linkage Group LG05"/>
</dbReference>
<evidence type="ECO:0000313" key="2">
    <source>
        <dbReference type="Proteomes" id="UP000827872"/>
    </source>
</evidence>
<proteinExistence type="predicted"/>
<protein>
    <submittedName>
        <fullName evidence="1">Uncharacterized protein</fullName>
    </submittedName>
</protein>
<dbReference type="EMBL" id="CM037618">
    <property type="protein sequence ID" value="KAH7998843.1"/>
    <property type="molecule type" value="Genomic_DNA"/>
</dbReference>
<accession>A0ACB8F100</accession>